<protein>
    <submittedName>
        <fullName evidence="1">BrnT family toxin</fullName>
    </submittedName>
</protein>
<dbReference type="Proteomes" id="UP000248886">
    <property type="component" value="Unassembled WGS sequence"/>
</dbReference>
<sequence length="93" mass="10522">MRFTWNDKKRQTNLRDHRVDFADAVGVFFDDCALTTEDVDAEGEQRLVTMGRDFLDRVLIVVYTERGGDEIRLISARKASPGERKAYAGGANP</sequence>
<dbReference type="InterPro" id="IPR038573">
    <property type="entry name" value="BrnT_sf"/>
</dbReference>
<proteinExistence type="predicted"/>
<comment type="caution">
    <text evidence="1">The sequence shown here is derived from an EMBL/GenBank/DDBJ whole genome shotgun (WGS) entry which is preliminary data.</text>
</comment>
<dbReference type="RefSeq" id="WP_012537180.1">
    <property type="nucleotide sequence ID" value="NZ_AP025160.1"/>
</dbReference>
<name>A0A2W1KFJ2_ACIFR</name>
<reference evidence="1 2" key="1">
    <citation type="submission" date="2018-06" db="EMBL/GenBank/DDBJ databases">
        <title>Draft sequence of Acidithiobacillus ferrooxidans CCM 4253.</title>
        <authorList>
            <person name="Moya-Beltran A."/>
            <person name="Castro M."/>
            <person name="Covarrubias P.C."/>
            <person name="Issotta F."/>
            <person name="Janiczek O."/>
            <person name="Mandl M."/>
            <person name="Kucera J."/>
            <person name="Quatrini R."/>
        </authorList>
    </citation>
    <scope>NUCLEOTIDE SEQUENCE [LARGE SCALE GENOMIC DNA]</scope>
    <source>
        <strain evidence="1 2">CCM 4253</strain>
    </source>
</reference>
<organism evidence="1 2">
    <name type="scientific">Acidithiobacillus ferrooxidans</name>
    <name type="common">Thiobacillus ferrooxidans</name>
    <dbReference type="NCBI Taxonomy" id="920"/>
    <lineage>
        <taxon>Bacteria</taxon>
        <taxon>Pseudomonadati</taxon>
        <taxon>Pseudomonadota</taxon>
        <taxon>Acidithiobacillia</taxon>
        <taxon>Acidithiobacillales</taxon>
        <taxon>Acidithiobacillaceae</taxon>
        <taxon>Acidithiobacillus</taxon>
    </lineage>
</organism>
<accession>A0A2W1KFJ2</accession>
<gene>
    <name evidence="1" type="ORF">DN052_08635</name>
</gene>
<dbReference type="AlphaFoldDB" id="A0A2W1KFJ2"/>
<dbReference type="GeneID" id="65281495"/>
<dbReference type="OMA" id="MYIQLGM"/>
<evidence type="ECO:0000313" key="2">
    <source>
        <dbReference type="Proteomes" id="UP000248886"/>
    </source>
</evidence>
<dbReference type="InterPro" id="IPR007460">
    <property type="entry name" value="BrnT_toxin"/>
</dbReference>
<dbReference type="EMBL" id="QKQP01000005">
    <property type="protein sequence ID" value="PZD80514.1"/>
    <property type="molecule type" value="Genomic_DNA"/>
</dbReference>
<dbReference type="Gene3D" id="3.10.450.530">
    <property type="entry name" value="Ribonuclease toxin, BrnT, of type II toxin-antitoxin system"/>
    <property type="match status" value="1"/>
</dbReference>
<dbReference type="Pfam" id="PF04365">
    <property type="entry name" value="BrnT_toxin"/>
    <property type="match status" value="1"/>
</dbReference>
<evidence type="ECO:0000313" key="1">
    <source>
        <dbReference type="EMBL" id="PZD80514.1"/>
    </source>
</evidence>
<dbReference type="OrthoDB" id="5297292at2"/>